<dbReference type="Pfam" id="PF01753">
    <property type="entry name" value="zf-MYND"/>
    <property type="match status" value="1"/>
</dbReference>
<organism evidence="6 7">
    <name type="scientific">Globisporangium ultimum (strain ATCC 200006 / CBS 805.95 / DAOM BR144)</name>
    <name type="common">Pythium ultimum</name>
    <dbReference type="NCBI Taxonomy" id="431595"/>
    <lineage>
        <taxon>Eukaryota</taxon>
        <taxon>Sar</taxon>
        <taxon>Stramenopiles</taxon>
        <taxon>Oomycota</taxon>
        <taxon>Peronosporomycetes</taxon>
        <taxon>Pythiales</taxon>
        <taxon>Pythiaceae</taxon>
        <taxon>Globisporangium</taxon>
    </lineage>
</organism>
<keyword evidence="7" id="KW-1185">Reference proteome</keyword>
<evidence type="ECO:0000313" key="7">
    <source>
        <dbReference type="Proteomes" id="UP000019132"/>
    </source>
</evidence>
<evidence type="ECO:0000313" key="6">
    <source>
        <dbReference type="EnsemblProtists" id="PYU1_T004124"/>
    </source>
</evidence>
<keyword evidence="2 4" id="KW-0863">Zinc-finger</keyword>
<dbReference type="PROSITE" id="PS50865">
    <property type="entry name" value="ZF_MYND_2"/>
    <property type="match status" value="1"/>
</dbReference>
<evidence type="ECO:0000256" key="3">
    <source>
        <dbReference type="ARBA" id="ARBA00022833"/>
    </source>
</evidence>
<dbReference type="EMBL" id="GL376567">
    <property type="status" value="NOT_ANNOTATED_CDS"/>
    <property type="molecule type" value="Genomic_DNA"/>
</dbReference>
<dbReference type="InterPro" id="IPR002893">
    <property type="entry name" value="Znf_MYND"/>
</dbReference>
<dbReference type="Proteomes" id="UP000019132">
    <property type="component" value="Unassembled WGS sequence"/>
</dbReference>
<dbReference type="AlphaFoldDB" id="K3WGN3"/>
<evidence type="ECO:0000256" key="1">
    <source>
        <dbReference type="ARBA" id="ARBA00022723"/>
    </source>
</evidence>
<feature type="domain" description="MYND-type" evidence="5">
    <location>
        <begin position="213"/>
        <end position="262"/>
    </location>
</feature>
<reference evidence="6" key="3">
    <citation type="submission" date="2015-02" db="UniProtKB">
        <authorList>
            <consortium name="EnsemblProtists"/>
        </authorList>
    </citation>
    <scope>IDENTIFICATION</scope>
    <source>
        <strain evidence="6">DAOM BR144</strain>
    </source>
</reference>
<keyword evidence="3" id="KW-0862">Zinc</keyword>
<sequence>MAGVNGDDAREETHGEYLKRFWGANASAFMRWFLALPYAGQVSLARNACPDIPVQYDVNAERPQASQFLTPDITLKALLEENGKVLLRMMNARASRSDDCTRHDLLYLRALRAENKMPTFSGETFRHVSLAFIDPLDPEQNVQSLLPSASKEILDEKKALISQGKLIEADVWLTLQMRQQVIYAMLTNIAHTFETMFLNQVMVGEVTAAEVGCRFCGSSTRKENGEASISGATSLLRCACEAAYYCCKDHQIEDWNNHKASCKAIRKEMSKAAAVTTEATAGAEEAAN</sequence>
<dbReference type="OMA" id="KVDQCSR"/>
<reference evidence="7" key="2">
    <citation type="submission" date="2010-04" db="EMBL/GenBank/DDBJ databases">
        <authorList>
            <person name="Buell R."/>
            <person name="Hamilton J."/>
            <person name="Hostetler J."/>
        </authorList>
    </citation>
    <scope>NUCLEOTIDE SEQUENCE [LARGE SCALE GENOMIC DNA]</scope>
    <source>
        <strain evidence="7">DAOM:BR144</strain>
    </source>
</reference>
<evidence type="ECO:0000259" key="5">
    <source>
        <dbReference type="PROSITE" id="PS50865"/>
    </source>
</evidence>
<evidence type="ECO:0000256" key="4">
    <source>
        <dbReference type="PROSITE-ProRule" id="PRU00134"/>
    </source>
</evidence>
<dbReference type="EnsemblProtists" id="PYU1_T004124">
    <property type="protein sequence ID" value="PYU1_T004124"/>
    <property type="gene ID" value="PYU1_G004114"/>
</dbReference>
<reference evidence="7" key="1">
    <citation type="journal article" date="2010" name="Genome Biol.">
        <title>Genome sequence of the necrotrophic plant pathogen Pythium ultimum reveals original pathogenicity mechanisms and effector repertoire.</title>
        <authorList>
            <person name="Levesque C.A."/>
            <person name="Brouwer H."/>
            <person name="Cano L."/>
            <person name="Hamilton J.P."/>
            <person name="Holt C."/>
            <person name="Huitema E."/>
            <person name="Raffaele S."/>
            <person name="Robideau G.P."/>
            <person name="Thines M."/>
            <person name="Win J."/>
            <person name="Zerillo M.M."/>
            <person name="Beakes G.W."/>
            <person name="Boore J.L."/>
            <person name="Busam D."/>
            <person name="Dumas B."/>
            <person name="Ferriera S."/>
            <person name="Fuerstenberg S.I."/>
            <person name="Gachon C.M."/>
            <person name="Gaulin E."/>
            <person name="Govers F."/>
            <person name="Grenville-Briggs L."/>
            <person name="Horner N."/>
            <person name="Hostetler J."/>
            <person name="Jiang R.H."/>
            <person name="Johnson J."/>
            <person name="Krajaejun T."/>
            <person name="Lin H."/>
            <person name="Meijer H.J."/>
            <person name="Moore B."/>
            <person name="Morris P."/>
            <person name="Phuntmart V."/>
            <person name="Puiu D."/>
            <person name="Shetty J."/>
            <person name="Stajich J.E."/>
            <person name="Tripathy S."/>
            <person name="Wawra S."/>
            <person name="van West P."/>
            <person name="Whitty B.R."/>
            <person name="Coutinho P.M."/>
            <person name="Henrissat B."/>
            <person name="Martin F."/>
            <person name="Thomas P.D."/>
            <person name="Tyler B.M."/>
            <person name="De Vries R.P."/>
            <person name="Kamoun S."/>
            <person name="Yandell M."/>
            <person name="Tisserat N."/>
            <person name="Buell C.R."/>
        </authorList>
    </citation>
    <scope>NUCLEOTIDE SEQUENCE</scope>
    <source>
        <strain evidence="7">DAOM:BR144</strain>
    </source>
</reference>
<keyword evidence="1" id="KW-0479">Metal-binding</keyword>
<protein>
    <recommendedName>
        <fullName evidence="5">MYND-type domain-containing protein</fullName>
    </recommendedName>
</protein>
<accession>K3WGN3</accession>
<dbReference type="eggNOG" id="ENOG502RYI0">
    <property type="taxonomic scope" value="Eukaryota"/>
</dbReference>
<dbReference type="GO" id="GO:0008270">
    <property type="term" value="F:zinc ion binding"/>
    <property type="evidence" value="ECO:0007669"/>
    <property type="project" value="UniProtKB-KW"/>
</dbReference>
<proteinExistence type="predicted"/>
<name>K3WGN3_GLOUD</name>
<dbReference type="Gene3D" id="6.10.140.2220">
    <property type="match status" value="1"/>
</dbReference>
<dbReference type="InParanoid" id="K3WGN3"/>
<dbReference type="SUPFAM" id="SSF144232">
    <property type="entry name" value="HIT/MYND zinc finger-like"/>
    <property type="match status" value="1"/>
</dbReference>
<evidence type="ECO:0000256" key="2">
    <source>
        <dbReference type="ARBA" id="ARBA00022771"/>
    </source>
</evidence>
<dbReference type="VEuPathDB" id="FungiDB:PYU1_G004114"/>
<dbReference type="STRING" id="431595.K3WGN3"/>
<dbReference type="HOGENOM" id="CLU_1017306_0_0_1"/>